<dbReference type="RefSeq" id="WP_006981980.1">
    <property type="nucleotide sequence ID" value="NZ_ABVL01000016.1"/>
</dbReference>
<gene>
    <name evidence="2" type="ORF">CfE428DRAFT_4659</name>
</gene>
<dbReference type="EMBL" id="ABVL01000016">
    <property type="protein sequence ID" value="EDY17920.1"/>
    <property type="molecule type" value="Genomic_DNA"/>
</dbReference>
<evidence type="ECO:0000313" key="3">
    <source>
        <dbReference type="Proteomes" id="UP000005824"/>
    </source>
</evidence>
<evidence type="ECO:0000313" key="2">
    <source>
        <dbReference type="EMBL" id="EDY17920.1"/>
    </source>
</evidence>
<dbReference type="Proteomes" id="UP000005824">
    <property type="component" value="Unassembled WGS sequence"/>
</dbReference>
<sequence>MNAQIHKPEWQRVEIWTLAVLVVGAILLVVPPRRADFDRSVAPSASEAGVPASLPRKTAPQNEALPFTAADVVQYFSSTFETSAEKGEGNTMVFENHEVKSPDDRWRIAISTEGKAVIVEFTAGGDYGLSLARDFFESPLFQREESEQLYDLFARAQNNPVKKLPRFTVGVTYRQTSEEENLVIRFTAPNAT</sequence>
<comment type="caution">
    <text evidence="2">The sequence shown here is derived from an EMBL/GenBank/DDBJ whole genome shotgun (WGS) entry which is preliminary data.</text>
</comment>
<evidence type="ECO:0000256" key="1">
    <source>
        <dbReference type="SAM" id="Phobius"/>
    </source>
</evidence>
<keyword evidence="1" id="KW-0472">Membrane</keyword>
<name>B4D6W9_9BACT</name>
<keyword evidence="3" id="KW-1185">Reference proteome</keyword>
<proteinExistence type="predicted"/>
<dbReference type="InParanoid" id="B4D6W9"/>
<keyword evidence="1" id="KW-1133">Transmembrane helix</keyword>
<protein>
    <submittedName>
        <fullName evidence="2">Uncharacterized protein</fullName>
    </submittedName>
</protein>
<dbReference type="AlphaFoldDB" id="B4D6W9"/>
<feature type="transmembrane region" description="Helical" evidence="1">
    <location>
        <begin position="13"/>
        <end position="30"/>
    </location>
</feature>
<organism evidence="2 3">
    <name type="scientific">Chthoniobacter flavus Ellin428</name>
    <dbReference type="NCBI Taxonomy" id="497964"/>
    <lineage>
        <taxon>Bacteria</taxon>
        <taxon>Pseudomonadati</taxon>
        <taxon>Verrucomicrobiota</taxon>
        <taxon>Spartobacteria</taxon>
        <taxon>Chthoniobacterales</taxon>
        <taxon>Chthoniobacteraceae</taxon>
        <taxon>Chthoniobacter</taxon>
    </lineage>
</organism>
<accession>B4D6W9</accession>
<reference evidence="2 3" key="1">
    <citation type="journal article" date="2011" name="J. Bacteriol.">
        <title>Genome sequence of Chthoniobacter flavus Ellin428, an aerobic heterotrophic soil bacterium.</title>
        <authorList>
            <person name="Kant R."/>
            <person name="van Passel M.W."/>
            <person name="Palva A."/>
            <person name="Lucas S."/>
            <person name="Lapidus A."/>
            <person name="Glavina Del Rio T."/>
            <person name="Dalin E."/>
            <person name="Tice H."/>
            <person name="Bruce D."/>
            <person name="Goodwin L."/>
            <person name="Pitluck S."/>
            <person name="Larimer F.W."/>
            <person name="Land M.L."/>
            <person name="Hauser L."/>
            <person name="Sangwan P."/>
            <person name="de Vos W.M."/>
            <person name="Janssen P.H."/>
            <person name="Smidt H."/>
        </authorList>
    </citation>
    <scope>NUCLEOTIDE SEQUENCE [LARGE SCALE GENOMIC DNA]</scope>
    <source>
        <strain evidence="2 3">Ellin428</strain>
    </source>
</reference>
<keyword evidence="1" id="KW-0812">Transmembrane</keyword>